<evidence type="ECO:0000313" key="1">
    <source>
        <dbReference type="EMBL" id="MPC90510.1"/>
    </source>
</evidence>
<keyword evidence="2" id="KW-1185">Reference proteome</keyword>
<name>A0A5B7J160_PORTR</name>
<dbReference type="EMBL" id="VSRR010084605">
    <property type="protein sequence ID" value="MPC90510.1"/>
    <property type="molecule type" value="Genomic_DNA"/>
</dbReference>
<dbReference type="Proteomes" id="UP000324222">
    <property type="component" value="Unassembled WGS sequence"/>
</dbReference>
<dbReference type="AlphaFoldDB" id="A0A5B7J160"/>
<reference evidence="1 2" key="1">
    <citation type="submission" date="2019-05" db="EMBL/GenBank/DDBJ databases">
        <title>Another draft genome of Portunus trituberculatus and its Hox gene families provides insights of decapod evolution.</title>
        <authorList>
            <person name="Jeong J.-H."/>
            <person name="Song I."/>
            <person name="Kim S."/>
            <person name="Choi T."/>
            <person name="Kim D."/>
            <person name="Ryu S."/>
            <person name="Kim W."/>
        </authorList>
    </citation>
    <scope>NUCLEOTIDE SEQUENCE [LARGE SCALE GENOMIC DNA]</scope>
    <source>
        <tissue evidence="1">Muscle</tissue>
    </source>
</reference>
<comment type="caution">
    <text evidence="1">The sequence shown here is derived from an EMBL/GenBank/DDBJ whole genome shotgun (WGS) entry which is preliminary data.</text>
</comment>
<accession>A0A5B7J160</accession>
<protein>
    <submittedName>
        <fullName evidence="1">Uncharacterized protein</fullName>
    </submittedName>
</protein>
<proteinExistence type="predicted"/>
<organism evidence="1 2">
    <name type="scientific">Portunus trituberculatus</name>
    <name type="common">Swimming crab</name>
    <name type="synonym">Neptunus trituberculatus</name>
    <dbReference type="NCBI Taxonomy" id="210409"/>
    <lineage>
        <taxon>Eukaryota</taxon>
        <taxon>Metazoa</taxon>
        <taxon>Ecdysozoa</taxon>
        <taxon>Arthropoda</taxon>
        <taxon>Crustacea</taxon>
        <taxon>Multicrustacea</taxon>
        <taxon>Malacostraca</taxon>
        <taxon>Eumalacostraca</taxon>
        <taxon>Eucarida</taxon>
        <taxon>Decapoda</taxon>
        <taxon>Pleocyemata</taxon>
        <taxon>Brachyura</taxon>
        <taxon>Eubrachyura</taxon>
        <taxon>Portunoidea</taxon>
        <taxon>Portunidae</taxon>
        <taxon>Portuninae</taxon>
        <taxon>Portunus</taxon>
    </lineage>
</organism>
<gene>
    <name evidence="1" type="ORF">E2C01_085500</name>
</gene>
<sequence>MVEQHEPSFLSNDVHQDPNSVSSVLYDLARKSQTHQRVYDGMWERLLESEDEARVWQATDWSGKLSEDGVRSRASPSDSEFKQILNEGDVNYNVNLPPNNVYVPVLDDPITPCEVSKQISRLHSTVTKRVAPTECCLVC</sequence>
<evidence type="ECO:0000313" key="2">
    <source>
        <dbReference type="Proteomes" id="UP000324222"/>
    </source>
</evidence>